<organism evidence="2 3">
    <name type="scientific">Prunus dulcis</name>
    <name type="common">Almond</name>
    <name type="synonym">Amygdalus dulcis</name>
    <dbReference type="NCBI Taxonomy" id="3755"/>
    <lineage>
        <taxon>Eukaryota</taxon>
        <taxon>Viridiplantae</taxon>
        <taxon>Streptophyta</taxon>
        <taxon>Embryophyta</taxon>
        <taxon>Tracheophyta</taxon>
        <taxon>Spermatophyta</taxon>
        <taxon>Magnoliopsida</taxon>
        <taxon>eudicotyledons</taxon>
        <taxon>Gunneridae</taxon>
        <taxon>Pentapetalae</taxon>
        <taxon>rosids</taxon>
        <taxon>fabids</taxon>
        <taxon>Rosales</taxon>
        <taxon>Rosaceae</taxon>
        <taxon>Amygdaloideae</taxon>
        <taxon>Amygdaleae</taxon>
        <taxon>Prunus</taxon>
    </lineage>
</organism>
<evidence type="ECO:0000256" key="1">
    <source>
        <dbReference type="SAM" id="Phobius"/>
    </source>
</evidence>
<reference evidence="2 3" key="1">
    <citation type="journal article" date="2022" name="G3 (Bethesda)">
        <title>Whole-genome sequence and methylome profiling of the almond [Prunus dulcis (Mill.) D.A. Webb] cultivar 'Nonpareil'.</title>
        <authorList>
            <person name="D'Amico-Willman K.M."/>
            <person name="Ouma W.Z."/>
            <person name="Meulia T."/>
            <person name="Sideli G.M."/>
            <person name="Gradziel T.M."/>
            <person name="Fresnedo-Ramirez J."/>
        </authorList>
    </citation>
    <scope>NUCLEOTIDE SEQUENCE [LARGE SCALE GENOMIC DNA]</scope>
    <source>
        <strain evidence="2">Clone GOH B32 T37-40</strain>
    </source>
</reference>
<name>A0AAD4V0J9_PRUDU</name>
<keyword evidence="3" id="KW-1185">Reference proteome</keyword>
<dbReference type="Proteomes" id="UP001054821">
    <property type="component" value="Chromosome 7"/>
</dbReference>
<dbReference type="AlphaFoldDB" id="A0AAD4V0J9"/>
<keyword evidence="1" id="KW-1133">Transmembrane helix</keyword>
<keyword evidence="1" id="KW-0812">Transmembrane</keyword>
<comment type="caution">
    <text evidence="2">The sequence shown here is derived from an EMBL/GenBank/DDBJ whole genome shotgun (WGS) entry which is preliminary data.</text>
</comment>
<accession>A0AAD4V0J9</accession>
<feature type="transmembrane region" description="Helical" evidence="1">
    <location>
        <begin position="41"/>
        <end position="60"/>
    </location>
</feature>
<protein>
    <submittedName>
        <fullName evidence="2">Uncharacterized protein</fullName>
    </submittedName>
</protein>
<gene>
    <name evidence="2" type="ORF">L3X38_036087</name>
</gene>
<keyword evidence="1" id="KW-0472">Membrane</keyword>
<sequence length="150" mass="17502">MSSKEKWCATYASTIPNDVHVKLAASSTDDEPCVDSNDLDARIITFCPLYFSLGFTFLLSKFFRKVFCTMECAPSQCTMNFYRAIICFENMSCFFKLDLTLREFFYYFEVRHYGTYAQVRVCKAKLFDSLNQGDHVWHAYVLEISGRWEG</sequence>
<proteinExistence type="predicted"/>
<dbReference type="EMBL" id="JAJFAZ020000007">
    <property type="protein sequence ID" value="KAI5316380.1"/>
    <property type="molecule type" value="Genomic_DNA"/>
</dbReference>
<evidence type="ECO:0000313" key="3">
    <source>
        <dbReference type="Proteomes" id="UP001054821"/>
    </source>
</evidence>
<evidence type="ECO:0000313" key="2">
    <source>
        <dbReference type="EMBL" id="KAI5316380.1"/>
    </source>
</evidence>